<keyword evidence="2" id="KW-1185">Reference proteome</keyword>
<dbReference type="Proteomes" id="UP000515124">
    <property type="component" value="Unplaced"/>
</dbReference>
<dbReference type="RefSeq" id="XP_021821634.1">
    <property type="nucleotide sequence ID" value="XM_021965942.1"/>
</dbReference>
<reference evidence="3" key="1">
    <citation type="submission" date="2025-08" db="UniProtKB">
        <authorList>
            <consortium name="RefSeq"/>
        </authorList>
    </citation>
    <scope>IDENTIFICATION</scope>
</reference>
<dbReference type="Gramene" id="Pav_sc0000926.1_g060.1.mk:mrna">
    <property type="protein sequence ID" value="Pav_sc0000926.1_g060.1.mk:CDS:1"/>
    <property type="gene ID" value="Pav_sc0000926.1_g060.1.mk"/>
</dbReference>
<dbReference type="KEGG" id="pavi:110763181"/>
<feature type="transmembrane region" description="Helical" evidence="1">
    <location>
        <begin position="423"/>
        <end position="444"/>
    </location>
</feature>
<evidence type="ECO:0000256" key="1">
    <source>
        <dbReference type="SAM" id="Phobius"/>
    </source>
</evidence>
<dbReference type="InterPro" id="IPR004158">
    <property type="entry name" value="DUF247_pln"/>
</dbReference>
<accession>A0A6P5SZ74</accession>
<keyword evidence="1" id="KW-0812">Transmembrane</keyword>
<keyword evidence="1" id="KW-0472">Membrane</keyword>
<dbReference type="AlphaFoldDB" id="A0A6P5SZ74"/>
<dbReference type="GeneID" id="110763181"/>
<sequence length="448" mass="51356">MAGNAGESSRNHTCVGIIDYHGDSSSNSSIFKVPQVLRRQKEAAYTPDVVSIGPYHATGGEQFEPMEKVKRRYLQELLSHMKIDLETLIGFVIKSSVIGKEGTVEFEKRARAFYAEPLEHLSSKCFVEMMVLDACFMIQLFRKSLNGQSKKDISDPSDIDPVFGVPCMFQYVCHDLLLLENQIPWFVIESIYNVTVDKYPGIYPAPLPRLVLVSLSTLRPLHHSCNSYINKIDSGDKDNGVDKILHILHLIRTSIVFPLKGKSKGHHLKLHVMHRATALSKAGIKFKRTKPAQSIMMMNFEKGDFTIPQLAIGELTESLFRNLIALEQCYHAYWNEITSYAILMDKLIISSEDMRVLCEAGVIANWLSAEDGTKFFNNLYNGTWLETFYYGELCDKVNKYYDEEWNVWWELLKREKFSSPWKIISLILAIILLGLTLWQTVYNIRDRM</sequence>
<keyword evidence="1" id="KW-1133">Transmembrane helix</keyword>
<dbReference type="PANTHER" id="PTHR31170">
    <property type="entry name" value="BNAC04G53230D PROTEIN"/>
    <property type="match status" value="1"/>
</dbReference>
<evidence type="ECO:0000313" key="2">
    <source>
        <dbReference type="Proteomes" id="UP000515124"/>
    </source>
</evidence>
<protein>
    <submittedName>
        <fullName evidence="3">UPF0481 protein At3g47200-like</fullName>
    </submittedName>
</protein>
<dbReference type="PANTHER" id="PTHR31170:SF17">
    <property type="match status" value="1"/>
</dbReference>
<evidence type="ECO:0000313" key="3">
    <source>
        <dbReference type="RefSeq" id="XP_021821634.1"/>
    </source>
</evidence>
<dbReference type="Pfam" id="PF03140">
    <property type="entry name" value="DUF247"/>
    <property type="match status" value="1"/>
</dbReference>
<proteinExistence type="predicted"/>
<gene>
    <name evidence="3" type="primary">LOC110763181</name>
</gene>
<name>A0A6P5SZ74_PRUAV</name>
<organism evidence="2 3">
    <name type="scientific">Prunus avium</name>
    <name type="common">Cherry</name>
    <name type="synonym">Cerasus avium</name>
    <dbReference type="NCBI Taxonomy" id="42229"/>
    <lineage>
        <taxon>Eukaryota</taxon>
        <taxon>Viridiplantae</taxon>
        <taxon>Streptophyta</taxon>
        <taxon>Embryophyta</taxon>
        <taxon>Tracheophyta</taxon>
        <taxon>Spermatophyta</taxon>
        <taxon>Magnoliopsida</taxon>
        <taxon>eudicotyledons</taxon>
        <taxon>Gunneridae</taxon>
        <taxon>Pentapetalae</taxon>
        <taxon>rosids</taxon>
        <taxon>fabids</taxon>
        <taxon>Rosales</taxon>
        <taxon>Rosaceae</taxon>
        <taxon>Amygdaloideae</taxon>
        <taxon>Amygdaleae</taxon>
        <taxon>Prunus</taxon>
    </lineage>
</organism>